<protein>
    <submittedName>
        <fullName evidence="1">Uncharacterized protein</fullName>
    </submittedName>
</protein>
<name>A0AAV3YHY7_9GAST</name>
<reference evidence="1 2" key="1">
    <citation type="journal article" date="2021" name="Elife">
        <title>Chloroplast acquisition without the gene transfer in kleptoplastic sea slugs, Plakobranchus ocellatus.</title>
        <authorList>
            <person name="Maeda T."/>
            <person name="Takahashi S."/>
            <person name="Yoshida T."/>
            <person name="Shimamura S."/>
            <person name="Takaki Y."/>
            <person name="Nagai Y."/>
            <person name="Toyoda A."/>
            <person name="Suzuki Y."/>
            <person name="Arimoto A."/>
            <person name="Ishii H."/>
            <person name="Satoh N."/>
            <person name="Nishiyama T."/>
            <person name="Hasebe M."/>
            <person name="Maruyama T."/>
            <person name="Minagawa J."/>
            <person name="Obokata J."/>
            <person name="Shigenobu S."/>
        </authorList>
    </citation>
    <scope>NUCLEOTIDE SEQUENCE [LARGE SCALE GENOMIC DNA]</scope>
</reference>
<gene>
    <name evidence="1" type="ORF">PoB_000920500</name>
</gene>
<dbReference type="Proteomes" id="UP000735302">
    <property type="component" value="Unassembled WGS sequence"/>
</dbReference>
<dbReference type="EMBL" id="BLXT01001025">
    <property type="protein sequence ID" value="GFN82699.1"/>
    <property type="molecule type" value="Genomic_DNA"/>
</dbReference>
<organism evidence="1 2">
    <name type="scientific">Plakobranchus ocellatus</name>
    <dbReference type="NCBI Taxonomy" id="259542"/>
    <lineage>
        <taxon>Eukaryota</taxon>
        <taxon>Metazoa</taxon>
        <taxon>Spiralia</taxon>
        <taxon>Lophotrochozoa</taxon>
        <taxon>Mollusca</taxon>
        <taxon>Gastropoda</taxon>
        <taxon>Heterobranchia</taxon>
        <taxon>Euthyneura</taxon>
        <taxon>Panpulmonata</taxon>
        <taxon>Sacoglossa</taxon>
        <taxon>Placobranchoidea</taxon>
        <taxon>Plakobranchidae</taxon>
        <taxon>Plakobranchus</taxon>
    </lineage>
</organism>
<accession>A0AAV3YHY7</accession>
<keyword evidence="2" id="KW-1185">Reference proteome</keyword>
<comment type="caution">
    <text evidence="1">The sequence shown here is derived from an EMBL/GenBank/DDBJ whole genome shotgun (WGS) entry which is preliminary data.</text>
</comment>
<feature type="non-terminal residue" evidence="1">
    <location>
        <position position="65"/>
    </location>
</feature>
<proteinExistence type="predicted"/>
<dbReference type="AlphaFoldDB" id="A0AAV3YHY7"/>
<sequence length="65" mass="7473">MATWIRQQGRYATGQLRSKLTEFLTDQVSDSYAECCILGIFRNQPEIDFSAVYSSLQIICLVETY</sequence>
<evidence type="ECO:0000313" key="1">
    <source>
        <dbReference type="EMBL" id="GFN82699.1"/>
    </source>
</evidence>
<evidence type="ECO:0000313" key="2">
    <source>
        <dbReference type="Proteomes" id="UP000735302"/>
    </source>
</evidence>